<dbReference type="InterPro" id="IPR051406">
    <property type="entry name" value="PLD_domain"/>
</dbReference>
<keyword evidence="4" id="KW-0378">Hydrolase</keyword>
<evidence type="ECO:0000256" key="5">
    <source>
        <dbReference type="ARBA" id="ARBA00022963"/>
    </source>
</evidence>
<proteinExistence type="inferred from homology"/>
<comment type="catalytic activity">
    <reaction evidence="1">
        <text>a 1,2-diacyl-sn-glycero-3-phosphocholine + H2O = a 1,2-diacyl-sn-glycero-3-phosphate + choline + H(+)</text>
        <dbReference type="Rhea" id="RHEA:14445"/>
        <dbReference type="ChEBI" id="CHEBI:15354"/>
        <dbReference type="ChEBI" id="CHEBI:15377"/>
        <dbReference type="ChEBI" id="CHEBI:15378"/>
        <dbReference type="ChEBI" id="CHEBI:57643"/>
        <dbReference type="ChEBI" id="CHEBI:58608"/>
        <dbReference type="EC" id="3.1.4.4"/>
    </reaction>
</comment>
<dbReference type="Proteomes" id="UP000323707">
    <property type="component" value="Unassembled WGS sequence"/>
</dbReference>
<keyword evidence="7" id="KW-0732">Signal</keyword>
<evidence type="ECO:0000256" key="4">
    <source>
        <dbReference type="ARBA" id="ARBA00022801"/>
    </source>
</evidence>
<evidence type="ECO:0000313" key="9">
    <source>
        <dbReference type="EMBL" id="KAA8707252.1"/>
    </source>
</evidence>
<dbReference type="EC" id="3.1.4.4" evidence="3"/>
<dbReference type="GO" id="GO:0004630">
    <property type="term" value="F:phospholipase D activity"/>
    <property type="evidence" value="ECO:0007669"/>
    <property type="project" value="UniProtKB-EC"/>
</dbReference>
<feature type="chain" id="PRO_5024454291" description="phospholipase D" evidence="7">
    <location>
        <begin position="21"/>
        <end position="176"/>
    </location>
</feature>
<dbReference type="RefSeq" id="WP_150337982.1">
    <property type="nucleotide sequence ID" value="NZ_JAERIX010000003.1"/>
</dbReference>
<dbReference type="AlphaFoldDB" id="A0A5M9QI26"/>
<dbReference type="Gene3D" id="3.30.870.10">
    <property type="entry name" value="Endonuclease Chain A"/>
    <property type="match status" value="1"/>
</dbReference>
<evidence type="ECO:0000259" key="8">
    <source>
        <dbReference type="PROSITE" id="PS50035"/>
    </source>
</evidence>
<dbReference type="PROSITE" id="PS50035">
    <property type="entry name" value="PLD"/>
    <property type="match status" value="1"/>
</dbReference>
<evidence type="ECO:0000256" key="7">
    <source>
        <dbReference type="SAM" id="SignalP"/>
    </source>
</evidence>
<gene>
    <name evidence="9" type="ORF">F4V45_08980</name>
</gene>
<keyword evidence="6" id="KW-0443">Lipid metabolism</keyword>
<dbReference type="CDD" id="cd09116">
    <property type="entry name" value="PLDc_Nuc_like"/>
    <property type="match status" value="1"/>
</dbReference>
<organism evidence="9 10">
    <name type="scientific">Helicobacter canis</name>
    <dbReference type="NCBI Taxonomy" id="29419"/>
    <lineage>
        <taxon>Bacteria</taxon>
        <taxon>Pseudomonadati</taxon>
        <taxon>Campylobacterota</taxon>
        <taxon>Epsilonproteobacteria</taxon>
        <taxon>Campylobacterales</taxon>
        <taxon>Helicobacteraceae</taxon>
        <taxon>Helicobacter</taxon>
    </lineage>
</organism>
<evidence type="ECO:0000256" key="3">
    <source>
        <dbReference type="ARBA" id="ARBA00012027"/>
    </source>
</evidence>
<keyword evidence="5" id="KW-0442">Lipid degradation</keyword>
<comment type="caution">
    <text evidence="9">The sequence shown here is derived from an EMBL/GenBank/DDBJ whole genome shotgun (WGS) entry which is preliminary data.</text>
</comment>
<dbReference type="PANTHER" id="PTHR43856">
    <property type="entry name" value="CARDIOLIPIN HYDROLASE"/>
    <property type="match status" value="1"/>
</dbReference>
<dbReference type="InterPro" id="IPR025202">
    <property type="entry name" value="PLD-like_dom"/>
</dbReference>
<evidence type="ECO:0000256" key="1">
    <source>
        <dbReference type="ARBA" id="ARBA00000798"/>
    </source>
</evidence>
<accession>A0A5M9QI26</accession>
<dbReference type="SMART" id="SM00155">
    <property type="entry name" value="PLDc"/>
    <property type="match status" value="1"/>
</dbReference>
<name>A0A5M9QI26_9HELI</name>
<sequence>MRKILALLMGSWIVATLCQAKSELFMLPYEQDKAFKSLRDSLKHAQKSIDIAIYSFTNRELAKALRDSAKRGVKIHIIFDESSKNDARSMIGYLEKYNNITTCLLKGEKSPNGNYYGIMHQKLAIIDKRLLYIGSANWSKNAFENSYETLFYDDDSYLVAKASRYYAEMFKLCRPF</sequence>
<evidence type="ECO:0000313" key="10">
    <source>
        <dbReference type="Proteomes" id="UP000323707"/>
    </source>
</evidence>
<dbReference type="EMBL" id="VXKE01000023">
    <property type="protein sequence ID" value="KAA8707252.1"/>
    <property type="molecule type" value="Genomic_DNA"/>
</dbReference>
<reference evidence="9 10" key="1">
    <citation type="submission" date="2019-09" db="EMBL/GenBank/DDBJ databases">
        <title>Draft genome sequence of various Type strains from the CCUG.</title>
        <authorList>
            <person name="Pineiro-Iglesias B."/>
            <person name="Tunovic T."/>
            <person name="Unosson C."/>
            <person name="Inganas E."/>
            <person name="Ohlen M."/>
            <person name="Cardew S."/>
            <person name="Jensie-Markopoulos S."/>
            <person name="Salva-Serra F."/>
            <person name="Jaen-Luchoro D."/>
            <person name="Karlsson R."/>
            <person name="Svensson-Stadler L."/>
            <person name="Chun J."/>
            <person name="Moore E."/>
        </authorList>
    </citation>
    <scope>NUCLEOTIDE SEQUENCE [LARGE SCALE GENOMIC DNA]</scope>
    <source>
        <strain evidence="9 10">CCUG 32756T</strain>
    </source>
</reference>
<evidence type="ECO:0000256" key="6">
    <source>
        <dbReference type="ARBA" id="ARBA00023098"/>
    </source>
</evidence>
<protein>
    <recommendedName>
        <fullName evidence="3">phospholipase D</fullName>
        <ecNumber evidence="3">3.1.4.4</ecNumber>
    </recommendedName>
</protein>
<dbReference type="SUPFAM" id="SSF56024">
    <property type="entry name" value="Phospholipase D/nuclease"/>
    <property type="match status" value="1"/>
</dbReference>
<evidence type="ECO:0000256" key="2">
    <source>
        <dbReference type="ARBA" id="ARBA00008664"/>
    </source>
</evidence>
<feature type="domain" description="PLD phosphodiesterase" evidence="8">
    <location>
        <begin position="115"/>
        <end position="142"/>
    </location>
</feature>
<dbReference type="GO" id="GO:0016042">
    <property type="term" value="P:lipid catabolic process"/>
    <property type="evidence" value="ECO:0007669"/>
    <property type="project" value="UniProtKB-KW"/>
</dbReference>
<dbReference type="InterPro" id="IPR001736">
    <property type="entry name" value="PLipase_D/transphosphatidylase"/>
</dbReference>
<comment type="similarity">
    <text evidence="2">Belongs to the phospholipase D family.</text>
</comment>
<dbReference type="GO" id="GO:0016891">
    <property type="term" value="F:RNA endonuclease activity producing 5'-phosphomonoesters, hydrolytic mechanism"/>
    <property type="evidence" value="ECO:0007669"/>
    <property type="project" value="TreeGrafter"/>
</dbReference>
<dbReference type="PANTHER" id="PTHR43856:SF1">
    <property type="entry name" value="MITOCHONDRIAL CARDIOLIPIN HYDROLASE"/>
    <property type="match status" value="1"/>
</dbReference>
<dbReference type="GO" id="GO:0006793">
    <property type="term" value="P:phosphorus metabolic process"/>
    <property type="evidence" value="ECO:0007669"/>
    <property type="project" value="UniProtKB-ARBA"/>
</dbReference>
<dbReference type="Pfam" id="PF13091">
    <property type="entry name" value="PLDc_2"/>
    <property type="match status" value="1"/>
</dbReference>
<feature type="signal peptide" evidence="7">
    <location>
        <begin position="1"/>
        <end position="20"/>
    </location>
</feature>